<dbReference type="Gene3D" id="3.40.190.10">
    <property type="entry name" value="Periplasmic binding protein-like II"/>
    <property type="match status" value="1"/>
</dbReference>
<dbReference type="SUPFAM" id="SSF53850">
    <property type="entry name" value="Periplasmic binding protein-like II"/>
    <property type="match status" value="1"/>
</dbReference>
<evidence type="ECO:0000259" key="2">
    <source>
        <dbReference type="Pfam" id="PF00496"/>
    </source>
</evidence>
<protein>
    <submittedName>
        <fullName evidence="3">ABC transporter substrate-binding protein</fullName>
    </submittedName>
</protein>
<feature type="chain" id="PRO_5045350834" evidence="1">
    <location>
        <begin position="21"/>
        <end position="536"/>
    </location>
</feature>
<feature type="domain" description="Solute-binding protein family 5" evidence="2">
    <location>
        <begin position="77"/>
        <end position="454"/>
    </location>
</feature>
<dbReference type="InterPro" id="IPR000914">
    <property type="entry name" value="SBP_5_dom"/>
</dbReference>
<proteinExistence type="predicted"/>
<dbReference type="Proteomes" id="UP001190466">
    <property type="component" value="Chromosome"/>
</dbReference>
<dbReference type="InterPro" id="IPR039424">
    <property type="entry name" value="SBP_5"/>
</dbReference>
<dbReference type="PIRSF" id="PIRSF002741">
    <property type="entry name" value="MppA"/>
    <property type="match status" value="1"/>
</dbReference>
<organism evidence="3 4">
    <name type="scientific">[Mycobacterium] wendilense</name>
    <dbReference type="NCBI Taxonomy" id="3064284"/>
    <lineage>
        <taxon>Bacteria</taxon>
        <taxon>Bacillati</taxon>
        <taxon>Actinomycetota</taxon>
        <taxon>Actinomycetes</taxon>
        <taxon>Mycobacteriales</taxon>
        <taxon>Mycobacteriaceae</taxon>
        <taxon>Mycolicibacter</taxon>
    </lineage>
</organism>
<dbReference type="Gene3D" id="3.10.105.10">
    <property type="entry name" value="Dipeptide-binding Protein, Domain 3"/>
    <property type="match status" value="1"/>
</dbReference>
<dbReference type="PROSITE" id="PS51257">
    <property type="entry name" value="PROKAR_LIPOPROTEIN"/>
    <property type="match status" value="1"/>
</dbReference>
<keyword evidence="1" id="KW-0732">Signal</keyword>
<evidence type="ECO:0000313" key="4">
    <source>
        <dbReference type="Proteomes" id="UP001190466"/>
    </source>
</evidence>
<feature type="signal peptide" evidence="1">
    <location>
        <begin position="1"/>
        <end position="20"/>
    </location>
</feature>
<evidence type="ECO:0000313" key="3">
    <source>
        <dbReference type="EMBL" id="CAJ1579039.1"/>
    </source>
</evidence>
<dbReference type="PANTHER" id="PTHR30290">
    <property type="entry name" value="PERIPLASMIC BINDING COMPONENT OF ABC TRANSPORTER"/>
    <property type="match status" value="1"/>
</dbReference>
<reference evidence="3 4" key="1">
    <citation type="submission" date="2023-08" db="EMBL/GenBank/DDBJ databases">
        <authorList>
            <person name="Folkvardsen B D."/>
            <person name="Norman A."/>
        </authorList>
    </citation>
    <scope>NUCLEOTIDE SEQUENCE [LARGE SCALE GENOMIC DNA]</scope>
    <source>
        <strain evidence="3 4">Mu0050</strain>
    </source>
</reference>
<sequence length="536" mass="57419">MRVAVSRLTALLLPALLVLAGCSATPGGVGGTEFVRVNGAIPAYPLLPTDADDPHQRRVLDRIFAGLVSYDAAGTSTPEVAESIETVDNRVFRIRLEPGWQFTDGSPVTAHSFVDAWNYGASSTNGQALQAYFAPIEGYEQVSGPEQAAETMSGLQVVDDTEFVVRLKVPNGDFVQRLGFAAFYPLPAVAFEDMAAFGRQPIGNGPYVLAGGASSRGLDLVPNPDYRGNRVPQNRGLRFIPYPDLDAAYRDLLAGKLDVLDTIAPGASATAEEDLDGRMVTGVAAQNQTLNTPLRLKHFGGEEGRLRRLALSTAIDRAGICAQVFGGSRVPAQDFTSASLPGFTPGLADGYLLEYNPKLARHLWVRADAIAPWRGRYTITYNADGDHRAWVEAVAESIRGTLGIDVVTVAVPTFAALRGDVDDRVIDTAFRAGRVADHPSMLAFLEPYVTGAPDNDVDYSNRDFDGALTAAQSAPTPAGSYALGNAAQRILLRDMPVIPLWNHVVTAGHSAAVTDVVIGWNGQPDYERIVRDGRSR</sequence>
<dbReference type="CDD" id="cd00995">
    <property type="entry name" value="PBP2_NikA_DppA_OppA_like"/>
    <property type="match status" value="1"/>
</dbReference>
<gene>
    <name evidence="3" type="ORF">MU0050_000307</name>
</gene>
<evidence type="ECO:0000256" key="1">
    <source>
        <dbReference type="SAM" id="SignalP"/>
    </source>
</evidence>
<dbReference type="PANTHER" id="PTHR30290:SF83">
    <property type="entry name" value="ABC TRANSPORTER SUBSTRATE-BINDING PROTEIN"/>
    <property type="match status" value="1"/>
</dbReference>
<keyword evidence="4" id="KW-1185">Reference proteome</keyword>
<dbReference type="Gene3D" id="3.90.76.10">
    <property type="entry name" value="Dipeptide-binding Protein, Domain 1"/>
    <property type="match status" value="1"/>
</dbReference>
<dbReference type="InterPro" id="IPR030678">
    <property type="entry name" value="Peptide/Ni-bd"/>
</dbReference>
<accession>A0ABM9M8K2</accession>
<name>A0ABM9M8K2_9MYCO</name>
<dbReference type="EMBL" id="OY726395">
    <property type="protein sequence ID" value="CAJ1579039.1"/>
    <property type="molecule type" value="Genomic_DNA"/>
</dbReference>
<dbReference type="Pfam" id="PF00496">
    <property type="entry name" value="SBP_bac_5"/>
    <property type="match status" value="1"/>
</dbReference>